<keyword evidence="2" id="KW-0808">Transferase</keyword>
<reference evidence="2 3" key="1">
    <citation type="submission" date="2016-07" db="EMBL/GenBank/DDBJ databases">
        <title>Whole-genome of two Shewanella species isolated from a digestive organ of sea cucumber Apostichopus japonicus Selenka 1867.</title>
        <authorList>
            <person name="Hong H.-H."/>
            <person name="Choi H."/>
            <person name="Cheon S."/>
            <person name="Oh J.-S."/>
            <person name="Lee H.-G."/>
            <person name="Park C."/>
        </authorList>
    </citation>
    <scope>NUCLEOTIDE SEQUENCE [LARGE SCALE GENOMIC DNA]</scope>
    <source>
        <strain evidence="2 3">CSB03KR</strain>
    </source>
</reference>
<evidence type="ECO:0000313" key="4">
    <source>
        <dbReference type="Proteomes" id="UP000773469"/>
    </source>
</evidence>
<dbReference type="STRING" id="23.BEL05_18240"/>
<comment type="caution">
    <text evidence="2">The sequence shown here is derived from an EMBL/GenBank/DDBJ whole genome shotgun (WGS) entry which is preliminary data.</text>
</comment>
<dbReference type="InterPro" id="IPR029063">
    <property type="entry name" value="SAM-dependent_MTases_sf"/>
</dbReference>
<dbReference type="EMBL" id="BPEU01000011">
    <property type="protein sequence ID" value="GIU40329.1"/>
    <property type="molecule type" value="Genomic_DNA"/>
</dbReference>
<dbReference type="Proteomes" id="UP000773469">
    <property type="component" value="Unassembled WGS sequence"/>
</dbReference>
<keyword evidence="2" id="KW-0418">Kinase</keyword>
<dbReference type="Proteomes" id="UP000095230">
    <property type="component" value="Unassembled WGS sequence"/>
</dbReference>
<proteinExistence type="predicted"/>
<keyword evidence="4" id="KW-1185">Reference proteome</keyword>
<dbReference type="GO" id="GO:0016301">
    <property type="term" value="F:kinase activity"/>
    <property type="evidence" value="ECO:0007669"/>
    <property type="project" value="UniProtKB-KW"/>
</dbReference>
<organism evidence="2 3">
    <name type="scientific">Shewanella colwelliana</name>
    <name type="common">Alteromonas colwelliana</name>
    <dbReference type="NCBI Taxonomy" id="23"/>
    <lineage>
        <taxon>Bacteria</taxon>
        <taxon>Pseudomonadati</taxon>
        <taxon>Pseudomonadota</taxon>
        <taxon>Gammaproteobacteria</taxon>
        <taxon>Alteromonadales</taxon>
        <taxon>Shewanellaceae</taxon>
        <taxon>Shewanella</taxon>
    </lineage>
</organism>
<evidence type="ECO:0000313" key="1">
    <source>
        <dbReference type="EMBL" id="GIU40329.1"/>
    </source>
</evidence>
<dbReference type="PANTHER" id="PTHR14614">
    <property type="entry name" value="HEPATOCELLULAR CARCINOMA-ASSOCIATED ANTIGEN"/>
    <property type="match status" value="1"/>
</dbReference>
<dbReference type="CDD" id="cd02440">
    <property type="entry name" value="AdoMet_MTases"/>
    <property type="match status" value="1"/>
</dbReference>
<evidence type="ECO:0000313" key="2">
    <source>
        <dbReference type="EMBL" id="OEG73519.1"/>
    </source>
</evidence>
<dbReference type="AlphaFoldDB" id="A0A1E5ISI2"/>
<dbReference type="Pfam" id="PF10294">
    <property type="entry name" value="Methyltransf_16"/>
    <property type="match status" value="1"/>
</dbReference>
<dbReference type="SUPFAM" id="SSF53335">
    <property type="entry name" value="S-adenosyl-L-methionine-dependent methyltransferases"/>
    <property type="match status" value="1"/>
</dbReference>
<evidence type="ECO:0000313" key="3">
    <source>
        <dbReference type="Proteomes" id="UP000095230"/>
    </source>
</evidence>
<dbReference type="GO" id="GO:0008168">
    <property type="term" value="F:methyltransferase activity"/>
    <property type="evidence" value="ECO:0007669"/>
    <property type="project" value="UniProtKB-KW"/>
</dbReference>
<reference evidence="1 4" key="2">
    <citation type="submission" date="2021-05" db="EMBL/GenBank/DDBJ databases">
        <title>Molecular characterization for Shewanella algae harboring chromosomal blaOXA-55-like strains isolated from clinical and environment sample.</title>
        <authorList>
            <person name="Ohama Y."/>
            <person name="Aoki K."/>
            <person name="Harada S."/>
            <person name="Moriya K."/>
            <person name="Ishii Y."/>
            <person name="Tateda K."/>
        </authorList>
    </citation>
    <scope>NUCLEOTIDE SEQUENCE [LARGE SCALE GENOMIC DNA]</scope>
    <source>
        <strain evidence="1 4">MBTL60-118</strain>
    </source>
</reference>
<name>A0A1E5ISI2_SHECO</name>
<keyword evidence="1" id="KW-0489">Methyltransferase</keyword>
<sequence length="222" mass="24829">MSPVRLRYQTLEFPDTDIHVRSLRDRQEFADPLGEANALGISSAQWSLFGVIWDSGRALAHEMVAFDIAGKRILEVGCGMAVASLLLNSREADITATDYHPEAGNFLIENVRLNQGSDIPFLRTDWNNLNDGLGQFDLIIGADLLYEREHIELLSQFIHRHTKPDGEVILIDPGRGNHAQFSKKMCALGYSHLQHKIMPASDMSSSFKGQMLCYSRTSLTPD</sequence>
<dbReference type="InterPro" id="IPR019410">
    <property type="entry name" value="Methyltransf_16"/>
</dbReference>
<dbReference type="RefSeq" id="WP_028763276.1">
    <property type="nucleotide sequence ID" value="NZ_BPEU01000011.1"/>
</dbReference>
<dbReference type="GO" id="GO:0032259">
    <property type="term" value="P:methylation"/>
    <property type="evidence" value="ECO:0007669"/>
    <property type="project" value="UniProtKB-KW"/>
</dbReference>
<accession>A0A1E5ISI2</accession>
<dbReference type="EMBL" id="MCBT01000041">
    <property type="protein sequence ID" value="OEG73519.1"/>
    <property type="molecule type" value="Genomic_DNA"/>
</dbReference>
<protein>
    <submittedName>
        <fullName evidence="2">Histidine kinase</fullName>
    </submittedName>
    <submittedName>
        <fullName evidence="1">Methyltransferase type 12</fullName>
    </submittedName>
</protein>
<dbReference type="OrthoDB" id="264333at2"/>
<gene>
    <name evidence="2" type="ORF">BEL05_18240</name>
    <name evidence="1" type="ORF">TUM3794_17970</name>
</gene>
<dbReference type="Gene3D" id="3.40.50.150">
    <property type="entry name" value="Vaccinia Virus protein VP39"/>
    <property type="match status" value="1"/>
</dbReference>